<comment type="cofactor">
    <cofactor evidence="1">
        <name>FAD</name>
        <dbReference type="ChEBI" id="CHEBI:57692"/>
    </cofactor>
</comment>
<evidence type="ECO:0000256" key="1">
    <source>
        <dbReference type="ARBA" id="ARBA00001974"/>
    </source>
</evidence>
<dbReference type="NCBIfam" id="NF005951">
    <property type="entry name" value="PRK08020.1"/>
    <property type="match status" value="1"/>
</dbReference>
<proteinExistence type="inferred from homology"/>
<accession>A0ABS5YCY5</accession>
<evidence type="ECO:0000313" key="10">
    <source>
        <dbReference type="Proteomes" id="UP000811282"/>
    </source>
</evidence>
<comment type="pathway">
    <text evidence="2">Cofactor biosynthesis; ubiquinone biosynthesis.</text>
</comment>
<keyword evidence="5" id="KW-0274">FAD</keyword>
<feature type="domain" description="FAD-binding" evidence="8">
    <location>
        <begin position="8"/>
        <end position="342"/>
    </location>
</feature>
<evidence type="ECO:0000256" key="5">
    <source>
        <dbReference type="ARBA" id="ARBA00022827"/>
    </source>
</evidence>
<dbReference type="EMBL" id="JAFJYC010000001">
    <property type="protein sequence ID" value="MBT9432572.1"/>
    <property type="molecule type" value="Genomic_DNA"/>
</dbReference>
<keyword evidence="10" id="KW-1185">Reference proteome</keyword>
<dbReference type="Pfam" id="PF01494">
    <property type="entry name" value="FAD_binding_3"/>
    <property type="match status" value="1"/>
</dbReference>
<evidence type="ECO:0000256" key="3">
    <source>
        <dbReference type="ARBA" id="ARBA00005349"/>
    </source>
</evidence>
<evidence type="ECO:0000256" key="4">
    <source>
        <dbReference type="ARBA" id="ARBA00022630"/>
    </source>
</evidence>
<sequence>MKTNETCYDVVVAGGGMVGAALALALAQAGFQVLVVDPAPPMPAADDAPPDLRVSAISCASVALLRRIGAWQRIDDRFCVPYRRLETWEWSSAVVAFDAASINLPELGFMVENRRLQQALWQGFADCDTLALRCPASLTAMVWDEGRWRLTLDDGSTITSRVVVGADGAHSWVRQHAGIAVSGWQYRQSCLLLSVAIDGWQQQDVTWQAFHPTGPRAFLPLYGRWASLVWYDGAARIRQLEKLPLPALAREVQAAFPARLGAFTLHGAASFPLTRRHARDYVLPGLALIGDAAHTINPLAGQGANLGFRDAEALAEVLIAARAGGERWETRSVLQRYQRRRRCDNLLMQAGVDVFYTTFSNDLPPLMLARNLGLMLAQRAGGLKHRVLRYALGL</sequence>
<reference evidence="9 10" key="1">
    <citation type="journal article" date="2021" name="Genome Biol. Evol.">
        <title>The evolution of interdependence in a four-way mealybug symbiosis.</title>
        <authorList>
            <person name="Garber A.I."/>
            <person name="Kupper M."/>
            <person name="Laetsch D.R."/>
            <person name="Weldon S.R."/>
            <person name="Ladinsky M.S."/>
            <person name="Bjorkman P.J."/>
            <person name="McCutcheon J.P."/>
        </authorList>
    </citation>
    <scope>NUCLEOTIDE SEQUENCE [LARGE SCALE GENOMIC DNA]</scope>
    <source>
        <strain evidence="9">SOD</strain>
    </source>
</reference>
<evidence type="ECO:0000313" key="9">
    <source>
        <dbReference type="EMBL" id="MBT9432572.1"/>
    </source>
</evidence>
<dbReference type="InterPro" id="IPR036188">
    <property type="entry name" value="FAD/NAD-bd_sf"/>
</dbReference>
<protein>
    <submittedName>
        <fullName evidence="9">2-octaprenyl-3-methyl-6-methoxy-1,4-benzoquinol hydroxylase</fullName>
    </submittedName>
</protein>
<dbReference type="InterPro" id="IPR010971">
    <property type="entry name" value="UbiH/COQ6"/>
</dbReference>
<keyword evidence="4" id="KW-0285">Flavoprotein</keyword>
<dbReference type="Proteomes" id="UP000811282">
    <property type="component" value="Unassembled WGS sequence"/>
</dbReference>
<dbReference type="PRINTS" id="PR00420">
    <property type="entry name" value="RNGMNOXGNASE"/>
</dbReference>
<dbReference type="Gene3D" id="3.50.50.60">
    <property type="entry name" value="FAD/NAD(P)-binding domain"/>
    <property type="match status" value="2"/>
</dbReference>
<organism evidence="9 10">
    <name type="scientific">Candidatus Sodalis endolongispinus</name>
    <dbReference type="NCBI Taxonomy" id="2812662"/>
    <lineage>
        <taxon>Bacteria</taxon>
        <taxon>Pseudomonadati</taxon>
        <taxon>Pseudomonadota</taxon>
        <taxon>Gammaproteobacteria</taxon>
        <taxon>Enterobacterales</taxon>
        <taxon>Bruguierivoracaceae</taxon>
        <taxon>Sodalis</taxon>
    </lineage>
</organism>
<comment type="caution">
    <text evidence="9">The sequence shown here is derived from an EMBL/GenBank/DDBJ whole genome shotgun (WGS) entry which is preliminary data.</text>
</comment>
<dbReference type="NCBIfam" id="TIGR01988">
    <property type="entry name" value="Ubi-OHases"/>
    <property type="match status" value="1"/>
</dbReference>
<evidence type="ECO:0000259" key="8">
    <source>
        <dbReference type="Pfam" id="PF01494"/>
    </source>
</evidence>
<gene>
    <name evidence="9" type="primary">ubiF</name>
    <name evidence="9" type="ORF">JZM24_11420</name>
</gene>
<dbReference type="InterPro" id="IPR051205">
    <property type="entry name" value="UbiH/COQ6_monooxygenase"/>
</dbReference>
<name>A0ABS5YCY5_9GAMM</name>
<dbReference type="RefSeq" id="WP_215669704.1">
    <property type="nucleotide sequence ID" value="NZ_JAFJYC010000001.1"/>
</dbReference>
<keyword evidence="6" id="KW-0560">Oxidoreductase</keyword>
<comment type="similarity">
    <text evidence="3">Belongs to the UbiH/COQ6 family.</text>
</comment>
<dbReference type="PANTHER" id="PTHR43876:SF10">
    <property type="entry name" value="3-DEMETHOXYUBIQUINOL 3-HYDROXYLASE"/>
    <property type="match status" value="1"/>
</dbReference>
<evidence type="ECO:0000256" key="2">
    <source>
        <dbReference type="ARBA" id="ARBA00004749"/>
    </source>
</evidence>
<dbReference type="SUPFAM" id="SSF51905">
    <property type="entry name" value="FAD/NAD(P)-binding domain"/>
    <property type="match status" value="1"/>
</dbReference>
<evidence type="ECO:0000256" key="6">
    <source>
        <dbReference type="ARBA" id="ARBA00023002"/>
    </source>
</evidence>
<evidence type="ECO:0000256" key="7">
    <source>
        <dbReference type="ARBA" id="ARBA00023033"/>
    </source>
</evidence>
<dbReference type="PANTHER" id="PTHR43876">
    <property type="entry name" value="UBIQUINONE BIOSYNTHESIS MONOOXYGENASE COQ6, MITOCHONDRIAL"/>
    <property type="match status" value="1"/>
</dbReference>
<dbReference type="InterPro" id="IPR002938">
    <property type="entry name" value="FAD-bd"/>
</dbReference>
<keyword evidence="7" id="KW-0503">Monooxygenase</keyword>